<evidence type="ECO:0008006" key="3">
    <source>
        <dbReference type="Google" id="ProtNLM"/>
    </source>
</evidence>
<dbReference type="EMBL" id="CP099837">
    <property type="protein sequence ID" value="USY21746.1"/>
    <property type="molecule type" value="Genomic_DNA"/>
</dbReference>
<keyword evidence="2" id="KW-1185">Reference proteome</keyword>
<dbReference type="RefSeq" id="WP_254420586.1">
    <property type="nucleotide sequence ID" value="NZ_BAAAJB010000005.1"/>
</dbReference>
<gene>
    <name evidence="1" type="ORF">NE857_09140</name>
</gene>
<protein>
    <recommendedName>
        <fullName evidence="3">Tail assembly chaperone</fullName>
    </recommendedName>
</protein>
<proteinExistence type="predicted"/>
<name>A0ABY5DF71_9ACTN</name>
<accession>A0ABY5DF71</accession>
<sequence>MPKKKRTGKPAPRTYDLRSYIREAKREPFPLRLDDETVLSIEAPTVDRIFDAAKLDTSDVEASLKILVGDEVFEEFIEAIGEAPSGVLNPLIKDIQAHFNLGDQGESDAS</sequence>
<organism evidence="1 2">
    <name type="scientific">Nocardiopsis exhalans</name>
    <dbReference type="NCBI Taxonomy" id="163604"/>
    <lineage>
        <taxon>Bacteria</taxon>
        <taxon>Bacillati</taxon>
        <taxon>Actinomycetota</taxon>
        <taxon>Actinomycetes</taxon>
        <taxon>Streptosporangiales</taxon>
        <taxon>Nocardiopsidaceae</taxon>
        <taxon>Nocardiopsis</taxon>
    </lineage>
</organism>
<evidence type="ECO:0000313" key="2">
    <source>
        <dbReference type="Proteomes" id="UP001055940"/>
    </source>
</evidence>
<reference evidence="1" key="1">
    <citation type="submission" date="2022-06" db="EMBL/GenBank/DDBJ databases">
        <authorList>
            <person name="Ping M."/>
        </authorList>
    </citation>
    <scope>NUCLEOTIDE SEQUENCE</scope>
    <source>
        <strain evidence="1">JCM11759T</strain>
    </source>
</reference>
<evidence type="ECO:0000313" key="1">
    <source>
        <dbReference type="EMBL" id="USY21746.1"/>
    </source>
</evidence>
<dbReference type="Proteomes" id="UP001055940">
    <property type="component" value="Chromosome"/>
</dbReference>